<keyword evidence="2" id="KW-1185">Reference proteome</keyword>
<dbReference type="EMBL" id="RCHS01000878">
    <property type="protein sequence ID" value="RMX56249.1"/>
    <property type="molecule type" value="Genomic_DNA"/>
</dbReference>
<dbReference type="Proteomes" id="UP000275408">
    <property type="component" value="Unassembled WGS sequence"/>
</dbReference>
<gene>
    <name evidence="1" type="ORF">pdam_00011668</name>
</gene>
<comment type="caution">
    <text evidence="1">The sequence shown here is derived from an EMBL/GenBank/DDBJ whole genome shotgun (WGS) entry which is preliminary data.</text>
</comment>
<dbReference type="AlphaFoldDB" id="A0A3M6URM9"/>
<dbReference type="Gene3D" id="3.80.10.10">
    <property type="entry name" value="Ribonuclease Inhibitor"/>
    <property type="match status" value="1"/>
</dbReference>
<dbReference type="OrthoDB" id="10599805at2759"/>
<protein>
    <submittedName>
        <fullName evidence="1">Uncharacterized protein</fullName>
    </submittedName>
</protein>
<dbReference type="SUPFAM" id="SSF52047">
    <property type="entry name" value="RNI-like"/>
    <property type="match status" value="1"/>
</dbReference>
<proteinExistence type="predicted"/>
<sequence>MKLAGLLPQFKNLVSLDLNLNNCCAEAVNKLVSSITHKTLEKLGLCGIKLTPVTAAALGRSISEMSSLRMLSISGPRRGFLETGFDRTSLVSQLFTFNTGGCRFLPSLHELFLERLNLNERGLRELLDNLKFFSELTLLSLYGNPLGDAHTVHSMHADTWTGSENSALNDELRQNSTTGKPEPTKICITPYLWLLSTVCSGTQQFMTLNDSHSDVLQALDSE</sequence>
<evidence type="ECO:0000313" key="2">
    <source>
        <dbReference type="Proteomes" id="UP000275408"/>
    </source>
</evidence>
<accession>A0A3M6URM9</accession>
<reference evidence="1 2" key="1">
    <citation type="journal article" date="2018" name="Sci. Rep.">
        <title>Comparative analysis of the Pocillopora damicornis genome highlights role of immune system in coral evolution.</title>
        <authorList>
            <person name="Cunning R."/>
            <person name="Bay R.A."/>
            <person name="Gillette P."/>
            <person name="Baker A.C."/>
            <person name="Traylor-Knowles N."/>
        </authorList>
    </citation>
    <scope>NUCLEOTIDE SEQUENCE [LARGE SCALE GENOMIC DNA]</scope>
    <source>
        <strain evidence="1">RSMAS</strain>
        <tissue evidence="1">Whole animal</tissue>
    </source>
</reference>
<dbReference type="InterPro" id="IPR032675">
    <property type="entry name" value="LRR_dom_sf"/>
</dbReference>
<organism evidence="1 2">
    <name type="scientific">Pocillopora damicornis</name>
    <name type="common">Cauliflower coral</name>
    <name type="synonym">Millepora damicornis</name>
    <dbReference type="NCBI Taxonomy" id="46731"/>
    <lineage>
        <taxon>Eukaryota</taxon>
        <taxon>Metazoa</taxon>
        <taxon>Cnidaria</taxon>
        <taxon>Anthozoa</taxon>
        <taxon>Hexacorallia</taxon>
        <taxon>Scleractinia</taxon>
        <taxon>Astrocoeniina</taxon>
        <taxon>Pocilloporidae</taxon>
        <taxon>Pocillopora</taxon>
    </lineage>
</organism>
<evidence type="ECO:0000313" key="1">
    <source>
        <dbReference type="EMBL" id="RMX56249.1"/>
    </source>
</evidence>
<name>A0A3M6URM9_POCDA</name>